<proteinExistence type="predicted"/>
<dbReference type="PROSITE" id="PS51910">
    <property type="entry name" value="GH18_2"/>
    <property type="match status" value="1"/>
</dbReference>
<dbReference type="Gene3D" id="3.20.20.80">
    <property type="entry name" value="Glycosidases"/>
    <property type="match status" value="1"/>
</dbReference>
<dbReference type="PANTHER" id="PTHR11177:SF378">
    <property type="entry name" value="CHITINASE"/>
    <property type="match status" value="1"/>
</dbReference>
<dbReference type="GeneID" id="98147176"/>
<dbReference type="PANTHER" id="PTHR11177">
    <property type="entry name" value="CHITINASE"/>
    <property type="match status" value="1"/>
</dbReference>
<keyword evidence="5" id="KW-0378">Hydrolase</keyword>
<evidence type="ECO:0000256" key="3">
    <source>
        <dbReference type="SAM" id="SignalP"/>
    </source>
</evidence>
<dbReference type="InterPro" id="IPR050314">
    <property type="entry name" value="Glycosyl_Hydrlase_18"/>
</dbReference>
<dbReference type="InterPro" id="IPR001223">
    <property type="entry name" value="Glyco_hydro18_cat"/>
</dbReference>
<evidence type="ECO:0000256" key="2">
    <source>
        <dbReference type="SAM" id="MobiDB-lite"/>
    </source>
</evidence>
<dbReference type="EC" id="3.2.1.14" evidence="1"/>
<feature type="signal peptide" evidence="3">
    <location>
        <begin position="1"/>
        <end position="19"/>
    </location>
</feature>
<dbReference type="EMBL" id="JBFXLQ010000003">
    <property type="protein sequence ID" value="KAL2871674.1"/>
    <property type="molecule type" value="Genomic_DNA"/>
</dbReference>
<reference evidence="5 6" key="1">
    <citation type="submission" date="2024-07" db="EMBL/GenBank/DDBJ databases">
        <title>Section-level genome sequencing and comparative genomics of Aspergillus sections Usti and Cavernicolus.</title>
        <authorList>
            <consortium name="Lawrence Berkeley National Laboratory"/>
            <person name="Nybo J.L."/>
            <person name="Vesth T.C."/>
            <person name="Theobald S."/>
            <person name="Frisvad J.C."/>
            <person name="Larsen T.O."/>
            <person name="Kjaerboelling I."/>
            <person name="Rothschild-Mancinelli K."/>
            <person name="Lyhne E.K."/>
            <person name="Kogle M.E."/>
            <person name="Barry K."/>
            <person name="Clum A."/>
            <person name="Na H."/>
            <person name="Ledsgaard L."/>
            <person name="Lin J."/>
            <person name="Lipzen A."/>
            <person name="Kuo A."/>
            <person name="Riley R."/>
            <person name="Mondo S."/>
            <person name="Labutti K."/>
            <person name="Haridas S."/>
            <person name="Pangalinan J."/>
            <person name="Salamov A.A."/>
            <person name="Simmons B.A."/>
            <person name="Magnuson J.K."/>
            <person name="Chen J."/>
            <person name="Drula E."/>
            <person name="Henrissat B."/>
            <person name="Wiebenga A."/>
            <person name="Lubbers R.J."/>
            <person name="Gomes A.C."/>
            <person name="Macurrencykelacurrency M.R."/>
            <person name="Stajich J."/>
            <person name="Grigoriev I.V."/>
            <person name="Mortensen U.H."/>
            <person name="De Vries R.P."/>
            <person name="Baker S.E."/>
            <person name="Andersen M.R."/>
        </authorList>
    </citation>
    <scope>NUCLEOTIDE SEQUENCE [LARGE SCALE GENOMIC DNA]</scope>
    <source>
        <strain evidence="5 6">CBS 449.75</strain>
    </source>
</reference>
<dbReference type="GO" id="GO:0016787">
    <property type="term" value="F:hydrolase activity"/>
    <property type="evidence" value="ECO:0007669"/>
    <property type="project" value="UniProtKB-KW"/>
</dbReference>
<dbReference type="Proteomes" id="UP001610432">
    <property type="component" value="Unassembled WGS sequence"/>
</dbReference>
<gene>
    <name evidence="5" type="ORF">BJX67DRAFT_377414</name>
</gene>
<keyword evidence="3" id="KW-0732">Signal</keyword>
<evidence type="ECO:0000256" key="1">
    <source>
        <dbReference type="ARBA" id="ARBA00012729"/>
    </source>
</evidence>
<dbReference type="InterPro" id="IPR011583">
    <property type="entry name" value="Chitinase_II/V-like_cat"/>
</dbReference>
<dbReference type="RefSeq" id="XP_070890653.1">
    <property type="nucleotide sequence ID" value="XM_071032104.1"/>
</dbReference>
<feature type="domain" description="GH18" evidence="4">
    <location>
        <begin position="20"/>
        <end position="379"/>
    </location>
</feature>
<dbReference type="InterPro" id="IPR017853">
    <property type="entry name" value="GH"/>
</dbReference>
<evidence type="ECO:0000313" key="6">
    <source>
        <dbReference type="Proteomes" id="UP001610432"/>
    </source>
</evidence>
<evidence type="ECO:0000313" key="5">
    <source>
        <dbReference type="EMBL" id="KAL2871674.1"/>
    </source>
</evidence>
<accession>A0ABR4M501</accession>
<name>A0ABR4M501_9EURO</name>
<feature type="region of interest" description="Disordered" evidence="2">
    <location>
        <begin position="379"/>
        <end position="399"/>
    </location>
</feature>
<feature type="chain" id="PRO_5047286936" description="chitinase" evidence="3">
    <location>
        <begin position="20"/>
        <end position="399"/>
    </location>
</feature>
<dbReference type="SUPFAM" id="SSF51445">
    <property type="entry name" value="(Trans)glycosidases"/>
    <property type="match status" value="1"/>
</dbReference>
<protein>
    <recommendedName>
        <fullName evidence="1">chitinase</fullName>
        <ecNumber evidence="1">3.2.1.14</ecNumber>
    </recommendedName>
</protein>
<keyword evidence="6" id="KW-1185">Reference proteome</keyword>
<dbReference type="Pfam" id="PF00704">
    <property type="entry name" value="Glyco_hydro_18"/>
    <property type="match status" value="1"/>
</dbReference>
<comment type="caution">
    <text evidence="5">The sequence shown here is derived from an EMBL/GenBank/DDBJ whole genome shotgun (WGS) entry which is preliminary data.</text>
</comment>
<sequence length="399" mass="44074">MLAYGLVLFLLALCQPTHALKCVMYLTGQHDVVPELSLVSDVTHVALAFMRSSIFNTKDNTSNWPLFTTVSEVRPKFPVGTAIIVAIGGWGDTQGFSQAALTDESRKLFAENIRRMVEDTGADGVDVDWEYPGGNGEDYKQVTNSEKAWEVEAYPKLLEEIRKALGPEKVITAAVPGLRRDMIAFTKETIPKISPSIDFFNVMTYDLMNRRDTVTKHHTGLQLSIDSINAYLENGMPSEKLNLGFAYYVKWFKTAKSHAAECAAQPVGCKAALMEDPSTGADLGQAGAFSWHDQIPSELATSFERARSGGEYDTVGGGYYFWDSEENIFWSWDTPEAIQKKFPAIVDEKKLGGVFAWGLGEDAPDFTHLKATVASLQQYVPNRPEGQGDEAEGRGKDEL</sequence>
<dbReference type="SMART" id="SM00636">
    <property type="entry name" value="Glyco_18"/>
    <property type="match status" value="1"/>
</dbReference>
<organism evidence="5 6">
    <name type="scientific">Aspergillus lucknowensis</name>
    <dbReference type="NCBI Taxonomy" id="176173"/>
    <lineage>
        <taxon>Eukaryota</taxon>
        <taxon>Fungi</taxon>
        <taxon>Dikarya</taxon>
        <taxon>Ascomycota</taxon>
        <taxon>Pezizomycotina</taxon>
        <taxon>Eurotiomycetes</taxon>
        <taxon>Eurotiomycetidae</taxon>
        <taxon>Eurotiales</taxon>
        <taxon>Aspergillaceae</taxon>
        <taxon>Aspergillus</taxon>
        <taxon>Aspergillus subgen. Nidulantes</taxon>
    </lineage>
</organism>
<evidence type="ECO:0000259" key="4">
    <source>
        <dbReference type="PROSITE" id="PS51910"/>
    </source>
</evidence>